<protein>
    <submittedName>
        <fullName evidence="1">Uncharacterized protein</fullName>
    </submittedName>
</protein>
<evidence type="ECO:0000313" key="1">
    <source>
        <dbReference type="EMBL" id="OKZ12835.1"/>
    </source>
</evidence>
<dbReference type="EMBL" id="MNQR01000003">
    <property type="protein sequence ID" value="OKZ12835.1"/>
    <property type="molecule type" value="Genomic_DNA"/>
</dbReference>
<comment type="caution">
    <text evidence="1">The sequence shown here is derived from an EMBL/GenBank/DDBJ whole genome shotgun (WGS) entry which is preliminary data.</text>
</comment>
<gene>
    <name evidence="1" type="ORF">BHV76_00535</name>
</gene>
<accession>A0A854C5C2</accession>
<reference evidence="1 2" key="1">
    <citation type="journal article" date="2016" name="Nat. Biotechnol.">
        <title>Measurement of bacterial replication rates in microbial communities.</title>
        <authorList>
            <person name="Brown C.T."/>
            <person name="Olm M.R."/>
            <person name="Thomas B.C."/>
            <person name="Banfield J.F."/>
        </authorList>
    </citation>
    <scope>NUCLEOTIDE SEQUENCE [LARGE SCALE GENOMIC DNA]</scope>
    <source>
        <strain evidence="1">45_130</strain>
    </source>
</reference>
<proteinExistence type="predicted"/>
<sequence>MLLILYLFTILGLIILKLYSIRVQCYFFKDKGEESNSVLVLMIRKYGYIKIGIKKADSK</sequence>
<organism evidence="1 2">
    <name type="scientific">Phocaeicola plebeius</name>
    <dbReference type="NCBI Taxonomy" id="310297"/>
    <lineage>
        <taxon>Bacteria</taxon>
        <taxon>Pseudomonadati</taxon>
        <taxon>Bacteroidota</taxon>
        <taxon>Bacteroidia</taxon>
        <taxon>Bacteroidales</taxon>
        <taxon>Bacteroidaceae</taxon>
        <taxon>Phocaeicola</taxon>
    </lineage>
</organism>
<dbReference type="Proteomes" id="UP000186685">
    <property type="component" value="Unassembled WGS sequence"/>
</dbReference>
<dbReference type="AlphaFoldDB" id="A0A854C5C2"/>
<name>A0A854C5C2_9BACT</name>
<evidence type="ECO:0000313" key="2">
    <source>
        <dbReference type="Proteomes" id="UP000186685"/>
    </source>
</evidence>